<reference evidence="1" key="2">
    <citation type="journal article" date="2015" name="Fish Shellfish Immunol.">
        <title>Early steps in the European eel (Anguilla anguilla)-Vibrio vulnificus interaction in the gills: Role of the RtxA13 toxin.</title>
        <authorList>
            <person name="Callol A."/>
            <person name="Pajuelo D."/>
            <person name="Ebbesson L."/>
            <person name="Teles M."/>
            <person name="MacKenzie S."/>
            <person name="Amaro C."/>
        </authorList>
    </citation>
    <scope>NUCLEOTIDE SEQUENCE</scope>
</reference>
<dbReference type="EMBL" id="GBXM01032097">
    <property type="protein sequence ID" value="JAH76480.1"/>
    <property type="molecule type" value="Transcribed_RNA"/>
</dbReference>
<sequence length="34" mass="4092">MWEFSFTREKTTCKKQFTCENANFLVKGSPHYTM</sequence>
<name>A0A0E9VGC7_ANGAN</name>
<proteinExistence type="predicted"/>
<evidence type="ECO:0000313" key="1">
    <source>
        <dbReference type="EMBL" id="JAH76480.1"/>
    </source>
</evidence>
<organism evidence="1">
    <name type="scientific">Anguilla anguilla</name>
    <name type="common">European freshwater eel</name>
    <name type="synonym">Muraena anguilla</name>
    <dbReference type="NCBI Taxonomy" id="7936"/>
    <lineage>
        <taxon>Eukaryota</taxon>
        <taxon>Metazoa</taxon>
        <taxon>Chordata</taxon>
        <taxon>Craniata</taxon>
        <taxon>Vertebrata</taxon>
        <taxon>Euteleostomi</taxon>
        <taxon>Actinopterygii</taxon>
        <taxon>Neopterygii</taxon>
        <taxon>Teleostei</taxon>
        <taxon>Anguilliformes</taxon>
        <taxon>Anguillidae</taxon>
        <taxon>Anguilla</taxon>
    </lineage>
</organism>
<dbReference type="AlphaFoldDB" id="A0A0E9VGC7"/>
<accession>A0A0E9VGC7</accession>
<reference evidence="1" key="1">
    <citation type="submission" date="2014-11" db="EMBL/GenBank/DDBJ databases">
        <authorList>
            <person name="Amaro Gonzalez C."/>
        </authorList>
    </citation>
    <scope>NUCLEOTIDE SEQUENCE</scope>
</reference>
<protein>
    <submittedName>
        <fullName evidence="1">Uncharacterized protein</fullName>
    </submittedName>
</protein>